<reference evidence="1 2" key="1">
    <citation type="journal article" date="2018" name="New Phytol.">
        <title>Phylogenomics of Endogonaceae and evolution of mycorrhizas within Mucoromycota.</title>
        <authorList>
            <person name="Chang Y."/>
            <person name="Desiro A."/>
            <person name="Na H."/>
            <person name="Sandor L."/>
            <person name="Lipzen A."/>
            <person name="Clum A."/>
            <person name="Barry K."/>
            <person name="Grigoriev I.V."/>
            <person name="Martin F.M."/>
            <person name="Stajich J.E."/>
            <person name="Smith M.E."/>
            <person name="Bonito G."/>
            <person name="Spatafora J.W."/>
        </authorList>
    </citation>
    <scope>NUCLEOTIDE SEQUENCE [LARGE SCALE GENOMIC DNA]</scope>
    <source>
        <strain evidence="1 2">GMNB39</strain>
    </source>
</reference>
<evidence type="ECO:0000313" key="2">
    <source>
        <dbReference type="Proteomes" id="UP000268093"/>
    </source>
</evidence>
<organism evidence="1 2">
    <name type="scientific">Jimgerdemannia flammicorona</name>
    <dbReference type="NCBI Taxonomy" id="994334"/>
    <lineage>
        <taxon>Eukaryota</taxon>
        <taxon>Fungi</taxon>
        <taxon>Fungi incertae sedis</taxon>
        <taxon>Mucoromycota</taxon>
        <taxon>Mucoromycotina</taxon>
        <taxon>Endogonomycetes</taxon>
        <taxon>Endogonales</taxon>
        <taxon>Endogonaceae</taxon>
        <taxon>Jimgerdemannia</taxon>
    </lineage>
</organism>
<dbReference type="Proteomes" id="UP000268093">
    <property type="component" value="Unassembled WGS sequence"/>
</dbReference>
<keyword evidence="2" id="KW-1185">Reference proteome</keyword>
<comment type="caution">
    <text evidence="1">The sequence shown here is derived from an EMBL/GenBank/DDBJ whole genome shotgun (WGS) entry which is preliminary data.</text>
</comment>
<gene>
    <name evidence="1" type="ORF">BC936DRAFT_149942</name>
</gene>
<protein>
    <submittedName>
        <fullName evidence="1">Uncharacterized protein</fullName>
    </submittedName>
</protein>
<proteinExistence type="predicted"/>
<evidence type="ECO:0000313" key="1">
    <source>
        <dbReference type="EMBL" id="RUP44103.1"/>
    </source>
</evidence>
<accession>A0A433CZT6</accession>
<sequence length="103" mass="11504">MEPSISLKLYCVLIEGAIVVENINEFKVVALSDLVVVEVVGWGDLDGARTECRIDEDIVDDDRDASATEWLDNIFVVQILQEWKDGLPVSANLMVWVEQQIVG</sequence>
<dbReference type="EMBL" id="RBNI01009603">
    <property type="protein sequence ID" value="RUP44103.1"/>
    <property type="molecule type" value="Genomic_DNA"/>
</dbReference>
<name>A0A433CZT6_9FUNG</name>